<evidence type="ECO:0000313" key="2">
    <source>
        <dbReference type="EMBL" id="UZW64267.1"/>
    </source>
</evidence>
<proteinExistence type="predicted"/>
<organism evidence="2 3">
    <name type="scientific">Mycoplasmopsis synoviae</name>
    <name type="common">Mycoplasma synoviae</name>
    <dbReference type="NCBI Taxonomy" id="2109"/>
    <lineage>
        <taxon>Bacteria</taxon>
        <taxon>Bacillati</taxon>
        <taxon>Mycoplasmatota</taxon>
        <taxon>Mycoplasmoidales</taxon>
        <taxon>Metamycoplasmataceae</taxon>
        <taxon>Mycoplasmopsis</taxon>
    </lineage>
</organism>
<reference evidence="2" key="2">
    <citation type="submission" date="2022-11" db="EMBL/GenBank/DDBJ databases">
        <title>complete genomes of mycoplasma synoviae ZX313 strain and SD2 strain.</title>
        <authorList>
            <person name="Zhong Q."/>
        </authorList>
    </citation>
    <scope>NUCLEOTIDE SEQUENCE</scope>
    <source>
        <strain evidence="2">SD2</strain>
    </source>
</reference>
<dbReference type="AlphaFoldDB" id="A0AAX3EZ44"/>
<dbReference type="Proteomes" id="UP001164481">
    <property type="component" value="Chromosome"/>
</dbReference>
<evidence type="ECO:0000256" key="1">
    <source>
        <dbReference type="SAM" id="Phobius"/>
    </source>
</evidence>
<accession>A0AAX3EZ44</accession>
<keyword evidence="1" id="KW-1133">Transmembrane helix</keyword>
<feature type="transmembrane region" description="Helical" evidence="1">
    <location>
        <begin position="6"/>
        <end position="31"/>
    </location>
</feature>
<keyword evidence="1" id="KW-0472">Membrane</keyword>
<protein>
    <submittedName>
        <fullName evidence="2">Uncharacterized protein</fullName>
    </submittedName>
</protein>
<dbReference type="EMBL" id="CP107525">
    <property type="protein sequence ID" value="UZW64267.1"/>
    <property type="molecule type" value="Genomic_DNA"/>
</dbReference>
<sequence>MWYILLLIIILVLFILISIYILFYWYFLVFLGKKVNLNHESINKKFSTLEILLMRSEKFNERNTVEKINLNRANFYLNKARESKELYSEQKQNVLFIFKKWNVYKSFKQHNLIHKNYLEFMNSYELFLNVVSNYLKLSNFITEVQLKANKKLEILDQIYKENNYFDKHFKNYFKNKQNEFRKLIASIGFQNDKANLLEALENWDLSRDLFISYLRHVNYFLKVKNIFLNPKEFNIKSEAQLKKLKNIAKNFFNLSVDNINYILLEILSSEFKKNAKQLNLEELSVLNSKYKILNKKVFDLYLDKSSEYKFIEQNLNTLIELGLRETSNSNLDEKFNEFDLFIETWKKLEVYDNKVSTQNINLKEIHENNNFDFQKSIKIFYQIANSQFINLKDENIKNKYYNFIYLFDKTNKILETKKEIDDRLKTEYFEYLKYFINMIAINEFYFKMHNFIKTNFAKNLNSNDELDKQKTKEKEEQFLASLKQSENDINNFLYKEAYLKIKKYI</sequence>
<evidence type="ECO:0000313" key="3">
    <source>
        <dbReference type="Proteomes" id="UP001164481"/>
    </source>
</evidence>
<dbReference type="RefSeq" id="WP_225248977.1">
    <property type="nucleotide sequence ID" value="NZ_CP034544.1"/>
</dbReference>
<keyword evidence="1" id="KW-0812">Transmembrane</keyword>
<gene>
    <name evidence="2" type="ORF">OIE46_02720</name>
</gene>
<reference evidence="2" key="1">
    <citation type="submission" date="2022-10" db="EMBL/GenBank/DDBJ databases">
        <authorList>
            <person name="Wei X."/>
        </authorList>
    </citation>
    <scope>NUCLEOTIDE SEQUENCE</scope>
    <source>
        <strain evidence="2">SD2</strain>
    </source>
</reference>
<name>A0AAX3EZ44_MYCSY</name>